<dbReference type="OrthoDB" id="5217548at2759"/>
<dbReference type="EMBL" id="JMSE01001503">
    <property type="protein sequence ID" value="KDN60498.1"/>
    <property type="molecule type" value="Genomic_DNA"/>
</dbReference>
<keyword evidence="3" id="KW-1185">Reference proteome</keyword>
<evidence type="ECO:0000313" key="3">
    <source>
        <dbReference type="Proteomes" id="UP000027238"/>
    </source>
</evidence>
<evidence type="ECO:0000256" key="1">
    <source>
        <dbReference type="SAM" id="MobiDB-lite"/>
    </source>
</evidence>
<organism evidence="2 3">
    <name type="scientific">Colletotrichum sublineola</name>
    <name type="common">Sorghum anthracnose fungus</name>
    <dbReference type="NCBI Taxonomy" id="1173701"/>
    <lineage>
        <taxon>Eukaryota</taxon>
        <taxon>Fungi</taxon>
        <taxon>Dikarya</taxon>
        <taxon>Ascomycota</taxon>
        <taxon>Pezizomycotina</taxon>
        <taxon>Sordariomycetes</taxon>
        <taxon>Hypocreomycetidae</taxon>
        <taxon>Glomerellales</taxon>
        <taxon>Glomerellaceae</taxon>
        <taxon>Colletotrichum</taxon>
        <taxon>Colletotrichum graminicola species complex</taxon>
    </lineage>
</organism>
<accession>A0A066WUB7</accession>
<proteinExistence type="predicted"/>
<comment type="caution">
    <text evidence="2">The sequence shown here is derived from an EMBL/GenBank/DDBJ whole genome shotgun (WGS) entry which is preliminary data.</text>
</comment>
<sequence length="173" mass="19669">MNKDVQGRGLVQDSEVRLDSAQHQELGRNSSHVRADVLIQRLLDAQGMEVRPGHRRERAYAVDGFTMNEAILTGDRAMADIVDFCFKIGTRPTNSMSFLMTPLDMDEKWNMVEIPGAAFKKGLFTYVYRNRKCSTKKTKEGGGLDHVREMSLARIRESASLEDQEKDQERFIG</sequence>
<reference evidence="3" key="1">
    <citation type="journal article" date="2014" name="Genome Announc.">
        <title>Draft genome sequence of Colletotrichum sublineola, a destructive pathogen of cultivated sorghum.</title>
        <authorList>
            <person name="Baroncelli R."/>
            <person name="Sanz-Martin J.M."/>
            <person name="Rech G.E."/>
            <person name="Sukno S.A."/>
            <person name="Thon M.R."/>
        </authorList>
    </citation>
    <scope>NUCLEOTIDE SEQUENCE [LARGE SCALE GENOMIC DNA]</scope>
    <source>
        <strain evidence="3">TX430BB</strain>
    </source>
</reference>
<feature type="compositionally biased region" description="Basic and acidic residues" evidence="1">
    <location>
        <begin position="14"/>
        <end position="26"/>
    </location>
</feature>
<protein>
    <submittedName>
        <fullName evidence="2">Uncharacterized protein</fullName>
    </submittedName>
</protein>
<name>A0A066WUB7_COLSU</name>
<dbReference type="AlphaFoldDB" id="A0A066WUB7"/>
<dbReference type="Proteomes" id="UP000027238">
    <property type="component" value="Unassembled WGS sequence"/>
</dbReference>
<gene>
    <name evidence="2" type="ORF">CSUB01_10764</name>
</gene>
<feature type="region of interest" description="Disordered" evidence="1">
    <location>
        <begin position="1"/>
        <end position="29"/>
    </location>
</feature>
<evidence type="ECO:0000313" key="2">
    <source>
        <dbReference type="EMBL" id="KDN60498.1"/>
    </source>
</evidence>
<dbReference type="HOGENOM" id="CLU_1547475_0_0_1"/>